<protein>
    <recommendedName>
        <fullName evidence="4">Ig-like domain-containing protein</fullName>
    </recommendedName>
</protein>
<reference evidence="2 3" key="1">
    <citation type="journal article" date="2017" name="PLoS Biol.">
        <title>The sea cucumber genome provides insights into morphological evolution and visceral regeneration.</title>
        <authorList>
            <person name="Zhang X."/>
            <person name="Sun L."/>
            <person name="Yuan J."/>
            <person name="Sun Y."/>
            <person name="Gao Y."/>
            <person name="Zhang L."/>
            <person name="Li S."/>
            <person name="Dai H."/>
            <person name="Hamel J.F."/>
            <person name="Liu C."/>
            <person name="Yu Y."/>
            <person name="Liu S."/>
            <person name="Lin W."/>
            <person name="Guo K."/>
            <person name="Jin S."/>
            <person name="Xu P."/>
            <person name="Storey K.B."/>
            <person name="Huan P."/>
            <person name="Zhang T."/>
            <person name="Zhou Y."/>
            <person name="Zhang J."/>
            <person name="Lin C."/>
            <person name="Li X."/>
            <person name="Xing L."/>
            <person name="Huo D."/>
            <person name="Sun M."/>
            <person name="Wang L."/>
            <person name="Mercier A."/>
            <person name="Li F."/>
            <person name="Yang H."/>
            <person name="Xiang J."/>
        </authorList>
    </citation>
    <scope>NUCLEOTIDE SEQUENCE [LARGE SCALE GENOMIC DNA]</scope>
    <source>
        <strain evidence="2">Shaxun</strain>
        <tissue evidence="2">Muscle</tissue>
    </source>
</reference>
<sequence>MRHSGSFVFGECLNHILTPSQKYPFIKGCDPDESFCFLSENEPFDLQCYVQDARPAVDLIWFRKTVHGDTVIPSNFSVSSKTALITTYANTTFAAFNSSSLSLLKCQAVEPPKVVLHNEVTALVEVVNRDPPRSLKVKYFQLNSRVVLHCAKKRNVFLVWKKWNAHEEVIGYANYLQSSNKKITTSDFDISMIGSLTLLQAQVKHEGIYVCNYGNGVLSGSQAYNVFMYVLPSHFVVEDCSSTCCCQSEGDRDGTLKCSVRNIRPSVSLEWKTAAEDMNPYITFSDQWTTVDCHGDTFTVTLLSRYHVNHPSLNSIDLECRIRCQHENMFKLSSRLTLFFPLDNTTSDTTSPANVREGCKSDGRAMLVICSVTSLIVLIIISAINIGLMVNLKRQRRCPRQPPQRPPQASESEVEALAETVTVMQDLNQLSL</sequence>
<dbReference type="Proteomes" id="UP000230750">
    <property type="component" value="Unassembled WGS sequence"/>
</dbReference>
<evidence type="ECO:0000313" key="2">
    <source>
        <dbReference type="EMBL" id="PIK45130.1"/>
    </source>
</evidence>
<accession>A0A2G8KAX5</accession>
<organism evidence="2 3">
    <name type="scientific">Stichopus japonicus</name>
    <name type="common">Sea cucumber</name>
    <dbReference type="NCBI Taxonomy" id="307972"/>
    <lineage>
        <taxon>Eukaryota</taxon>
        <taxon>Metazoa</taxon>
        <taxon>Echinodermata</taxon>
        <taxon>Eleutherozoa</taxon>
        <taxon>Echinozoa</taxon>
        <taxon>Holothuroidea</taxon>
        <taxon>Aspidochirotacea</taxon>
        <taxon>Aspidochirotida</taxon>
        <taxon>Stichopodidae</taxon>
        <taxon>Apostichopus</taxon>
    </lineage>
</organism>
<evidence type="ECO:0008006" key="4">
    <source>
        <dbReference type="Google" id="ProtNLM"/>
    </source>
</evidence>
<dbReference type="InterPro" id="IPR036179">
    <property type="entry name" value="Ig-like_dom_sf"/>
</dbReference>
<evidence type="ECO:0000256" key="1">
    <source>
        <dbReference type="SAM" id="Phobius"/>
    </source>
</evidence>
<name>A0A2G8KAX5_STIJA</name>
<feature type="transmembrane region" description="Helical" evidence="1">
    <location>
        <begin position="365"/>
        <end position="390"/>
    </location>
</feature>
<keyword evidence="1" id="KW-0472">Membrane</keyword>
<keyword evidence="1" id="KW-1133">Transmembrane helix</keyword>
<keyword evidence="3" id="KW-1185">Reference proteome</keyword>
<evidence type="ECO:0000313" key="3">
    <source>
        <dbReference type="Proteomes" id="UP000230750"/>
    </source>
</evidence>
<keyword evidence="1" id="KW-0812">Transmembrane</keyword>
<dbReference type="EMBL" id="MRZV01000733">
    <property type="protein sequence ID" value="PIK45130.1"/>
    <property type="molecule type" value="Genomic_DNA"/>
</dbReference>
<proteinExistence type="predicted"/>
<dbReference type="SUPFAM" id="SSF48726">
    <property type="entry name" value="Immunoglobulin"/>
    <property type="match status" value="1"/>
</dbReference>
<gene>
    <name evidence="2" type="ORF">BSL78_18019</name>
</gene>
<dbReference type="AlphaFoldDB" id="A0A2G8KAX5"/>
<comment type="caution">
    <text evidence="2">The sequence shown here is derived from an EMBL/GenBank/DDBJ whole genome shotgun (WGS) entry which is preliminary data.</text>
</comment>